<reference evidence="1 2" key="1">
    <citation type="submission" date="2015-09" db="EMBL/GenBank/DDBJ databases">
        <authorList>
            <consortium name="Swine Surveillance"/>
        </authorList>
    </citation>
    <scope>NUCLEOTIDE SEQUENCE [LARGE SCALE GENOMIC DNA]</scope>
    <source>
        <strain evidence="1 2">CECT 8399</strain>
    </source>
</reference>
<dbReference type="AlphaFoldDB" id="A0A0P1HEF6"/>
<sequence length="467" mass="50417">MAKLSAPVGGGKTAVNDPKDVVLVQKMLNEHAATVGYKRVPTNGKVGQPTILAIGQFQQQVVKTKVTSLVEPGSKTFKMLDSSPVKVAEQFAKAQGGRPLPAKGKVYEVKWRGKTHWFTEDDMGDAVDAIQSRLHTETLAFMSTLRNYQDQYREMQKGFWTFFVKMVTPNADIDRPAKSLKKADAAIGKLVDMTYGKNKKSLLASFKQMKQTKILLDAVALDLNMLSKELGQSAKICEEISVDLRDGAADIVQLILVTNGVNPATAGAVVAASKNTVQEIANGVILKGQWVKAGGVAGSFKRITFAAVAGGFSGWLGAKAGQMIMKGVGERLASRMVNSSWLSKYLWSTAARWGGKEIEIILGRFTAIPRKIGAEIALQTVLRMAHKFFTGRAIAKALTNYMAELEKIVSSCMEKSKAEGQLMDCIAAGLEKQGLMAKAAGDLLAPHKQALEREIEKALAKAEAKAG</sequence>
<evidence type="ECO:0000313" key="1">
    <source>
        <dbReference type="EMBL" id="CUI02043.1"/>
    </source>
</evidence>
<evidence type="ECO:0000313" key="2">
    <source>
        <dbReference type="Proteomes" id="UP000051326"/>
    </source>
</evidence>
<dbReference type="RefSeq" id="WP_058288007.1">
    <property type="nucleotide sequence ID" value="NZ_CYSR01000040.1"/>
</dbReference>
<name>A0A0P1HEF6_9RHOB</name>
<gene>
    <name evidence="1" type="ORF">PHA8399_04204</name>
</gene>
<dbReference type="EMBL" id="CYSR01000040">
    <property type="protein sequence ID" value="CUI02043.1"/>
    <property type="molecule type" value="Genomic_DNA"/>
</dbReference>
<proteinExistence type="predicted"/>
<dbReference type="Proteomes" id="UP000051326">
    <property type="component" value="Unassembled WGS sequence"/>
</dbReference>
<protein>
    <submittedName>
        <fullName evidence="1">Uncharacterized protein</fullName>
    </submittedName>
</protein>
<organism evidence="1 2">
    <name type="scientific">Leisingera aquaemixtae</name>
    <dbReference type="NCBI Taxonomy" id="1396826"/>
    <lineage>
        <taxon>Bacteria</taxon>
        <taxon>Pseudomonadati</taxon>
        <taxon>Pseudomonadota</taxon>
        <taxon>Alphaproteobacteria</taxon>
        <taxon>Rhodobacterales</taxon>
        <taxon>Roseobacteraceae</taxon>
        <taxon>Leisingera</taxon>
    </lineage>
</organism>
<accession>A0A0P1HEF6</accession>